<keyword evidence="2" id="KW-1185">Reference proteome</keyword>
<protein>
    <submittedName>
        <fullName evidence="1">Uncharacterized protein</fullName>
    </submittedName>
</protein>
<name>A0A9P5ZGL5_9AGAR</name>
<evidence type="ECO:0000313" key="1">
    <source>
        <dbReference type="EMBL" id="KAF9485521.1"/>
    </source>
</evidence>
<proteinExistence type="predicted"/>
<organism evidence="1 2">
    <name type="scientific">Pholiota conissans</name>
    <dbReference type="NCBI Taxonomy" id="109636"/>
    <lineage>
        <taxon>Eukaryota</taxon>
        <taxon>Fungi</taxon>
        <taxon>Dikarya</taxon>
        <taxon>Basidiomycota</taxon>
        <taxon>Agaricomycotina</taxon>
        <taxon>Agaricomycetes</taxon>
        <taxon>Agaricomycetidae</taxon>
        <taxon>Agaricales</taxon>
        <taxon>Agaricineae</taxon>
        <taxon>Strophariaceae</taxon>
        <taxon>Pholiota</taxon>
    </lineage>
</organism>
<accession>A0A9P5ZGL5</accession>
<sequence length="545" mass="56119">MRQQKRCCLQCSGLPSHQAPEPILAVGVADESALGEPDAAADAKKRGLKLVEAEAGLNQDLSSSMQARALAAAVADAAEAEVPDEACVGYGLAAETGAATHAAGVEEHAANVAGAAKEVVVGNAAAVAADDAVEMAEAGVVLAVGDVAVAADGRTAAVVARAEVPTDEKLEAGIVIAAADNSSKAEAVDFAEAAAPDTAVAGVGAGAASGIVVRTNKSVVDVDCAAAAWAKPLSAKVQEGEARASSADAGVTTVFEHVKDGATGPGGYPLLVEELDAEAEALAYPPGPVEDETKRKREGEDAHEQIMSKMKTTVAEGHMNSTKTHGLTDAARDTANCWVCQEKQMMAAAAGESIAVAVDGGCSDGRGVLQKSAHYILTNFAQKNLEVAAERSHTRTAHVNIRQWTKTTTAEAGVDSEMSGNATTMRKIEHGEGTVRATSAAAGAKVGGRNSRRRTMVWMRSHGSGYAKIGAMEAEDAGHDYDSTPVGVEAVLRHTVGMVHSSRSLQANVVDDTSSTALQRTWLESKVRASWEYFWTTLVDKPSSS</sequence>
<dbReference type="EMBL" id="MU155135">
    <property type="protein sequence ID" value="KAF9485521.1"/>
    <property type="molecule type" value="Genomic_DNA"/>
</dbReference>
<dbReference type="AlphaFoldDB" id="A0A9P5ZGL5"/>
<comment type="caution">
    <text evidence="1">The sequence shown here is derived from an EMBL/GenBank/DDBJ whole genome shotgun (WGS) entry which is preliminary data.</text>
</comment>
<dbReference type="Proteomes" id="UP000807469">
    <property type="component" value="Unassembled WGS sequence"/>
</dbReference>
<evidence type="ECO:0000313" key="2">
    <source>
        <dbReference type="Proteomes" id="UP000807469"/>
    </source>
</evidence>
<gene>
    <name evidence="1" type="ORF">BDN70DRAFT_890118</name>
</gene>
<reference evidence="1" key="1">
    <citation type="submission" date="2020-11" db="EMBL/GenBank/DDBJ databases">
        <authorList>
            <consortium name="DOE Joint Genome Institute"/>
            <person name="Ahrendt S."/>
            <person name="Riley R."/>
            <person name="Andreopoulos W."/>
            <person name="Labutti K."/>
            <person name="Pangilinan J."/>
            <person name="Ruiz-Duenas F.J."/>
            <person name="Barrasa J.M."/>
            <person name="Sanchez-Garcia M."/>
            <person name="Camarero S."/>
            <person name="Miyauchi S."/>
            <person name="Serrano A."/>
            <person name="Linde D."/>
            <person name="Babiker R."/>
            <person name="Drula E."/>
            <person name="Ayuso-Fernandez I."/>
            <person name="Pacheco R."/>
            <person name="Padilla G."/>
            <person name="Ferreira P."/>
            <person name="Barriuso J."/>
            <person name="Kellner H."/>
            <person name="Castanera R."/>
            <person name="Alfaro M."/>
            <person name="Ramirez L."/>
            <person name="Pisabarro A.G."/>
            <person name="Kuo A."/>
            <person name="Tritt A."/>
            <person name="Lipzen A."/>
            <person name="He G."/>
            <person name="Yan M."/>
            <person name="Ng V."/>
            <person name="Cullen D."/>
            <person name="Martin F."/>
            <person name="Rosso M.-N."/>
            <person name="Henrissat B."/>
            <person name="Hibbett D."/>
            <person name="Martinez A.T."/>
            <person name="Grigoriev I.V."/>
        </authorList>
    </citation>
    <scope>NUCLEOTIDE SEQUENCE</scope>
    <source>
        <strain evidence="1">CIRM-BRFM 674</strain>
    </source>
</reference>